<keyword evidence="6 8" id="KW-1133">Transmembrane helix</keyword>
<reference evidence="10 11" key="1">
    <citation type="journal article" date="2016" name="Nat. Commun.">
        <title>Thousands of microbial genomes shed light on interconnected biogeochemical processes in an aquifer system.</title>
        <authorList>
            <person name="Anantharaman K."/>
            <person name="Brown C.T."/>
            <person name="Hug L.A."/>
            <person name="Sharon I."/>
            <person name="Castelle C.J."/>
            <person name="Probst A.J."/>
            <person name="Thomas B.C."/>
            <person name="Singh A."/>
            <person name="Wilkins M.J."/>
            <person name="Karaoz U."/>
            <person name="Brodie E.L."/>
            <person name="Williams K.H."/>
            <person name="Hubbard S.S."/>
            <person name="Banfield J.F."/>
        </authorList>
    </citation>
    <scope>NUCLEOTIDE SEQUENCE [LARGE SCALE GENOMIC DNA]</scope>
</reference>
<keyword evidence="7 8" id="KW-0472">Membrane</keyword>
<comment type="caution">
    <text evidence="10">The sequence shown here is derived from an EMBL/GenBank/DDBJ whole genome shotgun (WGS) entry which is preliminary data.</text>
</comment>
<evidence type="ECO:0000256" key="7">
    <source>
        <dbReference type="ARBA" id="ARBA00023136"/>
    </source>
</evidence>
<evidence type="ECO:0000256" key="3">
    <source>
        <dbReference type="ARBA" id="ARBA00022676"/>
    </source>
</evidence>
<evidence type="ECO:0000313" key="10">
    <source>
        <dbReference type="EMBL" id="OGC55705.1"/>
    </source>
</evidence>
<dbReference type="GO" id="GO:0016763">
    <property type="term" value="F:pentosyltransferase activity"/>
    <property type="evidence" value="ECO:0007669"/>
    <property type="project" value="TreeGrafter"/>
</dbReference>
<feature type="transmembrane region" description="Helical" evidence="8">
    <location>
        <begin position="223"/>
        <end position="242"/>
    </location>
</feature>
<comment type="subcellular location">
    <subcellularLocation>
        <location evidence="1">Cell membrane</location>
        <topology evidence="1">Multi-pass membrane protein</topology>
    </subcellularLocation>
</comment>
<evidence type="ECO:0000313" key="11">
    <source>
        <dbReference type="Proteomes" id="UP000176504"/>
    </source>
</evidence>
<feature type="transmembrane region" description="Helical" evidence="8">
    <location>
        <begin position="164"/>
        <end position="184"/>
    </location>
</feature>
<dbReference type="InterPro" id="IPR038731">
    <property type="entry name" value="RgtA/B/C-like"/>
</dbReference>
<feature type="domain" description="Glycosyltransferase RgtA/B/C/D-like" evidence="9">
    <location>
        <begin position="23"/>
        <end position="181"/>
    </location>
</feature>
<protein>
    <recommendedName>
        <fullName evidence="9">Glycosyltransferase RgtA/B/C/D-like domain-containing protein</fullName>
    </recommendedName>
</protein>
<dbReference type="Pfam" id="PF13231">
    <property type="entry name" value="PMT_2"/>
    <property type="match status" value="1"/>
</dbReference>
<feature type="transmembrane region" description="Helical" evidence="8">
    <location>
        <begin position="124"/>
        <end position="152"/>
    </location>
</feature>
<dbReference type="AlphaFoldDB" id="A0A1F4VEX3"/>
<dbReference type="Proteomes" id="UP000176504">
    <property type="component" value="Unassembled WGS sequence"/>
</dbReference>
<name>A0A1F4VEX3_UNCKA</name>
<keyword evidence="2" id="KW-1003">Cell membrane</keyword>
<gene>
    <name evidence="10" type="ORF">A3A78_01540</name>
</gene>
<evidence type="ECO:0000256" key="6">
    <source>
        <dbReference type="ARBA" id="ARBA00022989"/>
    </source>
</evidence>
<feature type="transmembrane region" description="Helical" evidence="8">
    <location>
        <begin position="249"/>
        <end position="266"/>
    </location>
</feature>
<organism evidence="10 11">
    <name type="scientific">candidate division WWE3 bacterium RIFCSPLOWO2_01_FULL_41_18</name>
    <dbReference type="NCBI Taxonomy" id="1802625"/>
    <lineage>
        <taxon>Bacteria</taxon>
        <taxon>Katanobacteria</taxon>
    </lineage>
</organism>
<dbReference type="EMBL" id="MEVI01000001">
    <property type="protein sequence ID" value="OGC55705.1"/>
    <property type="molecule type" value="Genomic_DNA"/>
</dbReference>
<feature type="transmembrane region" description="Helical" evidence="8">
    <location>
        <begin position="20"/>
        <end position="37"/>
    </location>
</feature>
<feature type="transmembrane region" description="Helical" evidence="8">
    <location>
        <begin position="272"/>
        <end position="289"/>
    </location>
</feature>
<keyword evidence="5 8" id="KW-0812">Transmembrane</keyword>
<dbReference type="PANTHER" id="PTHR33908:SF11">
    <property type="entry name" value="MEMBRANE PROTEIN"/>
    <property type="match status" value="1"/>
</dbReference>
<evidence type="ECO:0000256" key="5">
    <source>
        <dbReference type="ARBA" id="ARBA00022692"/>
    </source>
</evidence>
<feature type="transmembrane region" description="Helical" evidence="8">
    <location>
        <begin position="301"/>
        <end position="319"/>
    </location>
</feature>
<dbReference type="GO" id="GO:0009103">
    <property type="term" value="P:lipopolysaccharide biosynthetic process"/>
    <property type="evidence" value="ECO:0007669"/>
    <property type="project" value="UniProtKB-ARBA"/>
</dbReference>
<accession>A0A1F4VEX3</accession>
<sequence length="483" mass="56521">MLYAYKIKEGSFKELLTLSGYYPPLLHLAGGLFFMIFPKFNSQLWLIFFFYLLLLVFTYKLTISLYGKEVNNLSLLTCLILSLFPQIYTQTRVFLIDLMMTMLLAGGLYFLHTSNGLKSTGRSLAAFTFFSLAQLSKWYAFIFMPVPIIYELIRNKANFSRKAVVNLLSGIAVILVLNLPWYYLNYKSILYYFGFFQKGESIDPQSLFSLDALSEYIRLVSVYELYFVNFIIMLVGLAYLLVKKETHSKYYLFSILLPFFIMNLIVNKDSRFLMPLLLYFAVIISKLFINIIQRSRLAGSSLLILYLTVNITLYIFTSFNQLGYELPENLMFISYLISGPVKKYNWARWNPTEFSYRTDSWEVDNVYNYIKELTGKNSAKILFAVDYPYFNSVNFNSLQIYEKYSYDVRLTMPGEKLEDLTNFDIILTADKPGPESIFIYSDMIRINKFLKEESTDFTDVKTFTLPNNVNVYVYQRLDLENTQ</sequence>
<proteinExistence type="predicted"/>
<evidence type="ECO:0000256" key="2">
    <source>
        <dbReference type="ARBA" id="ARBA00022475"/>
    </source>
</evidence>
<dbReference type="InterPro" id="IPR050297">
    <property type="entry name" value="LipidA_mod_glycosyltrf_83"/>
</dbReference>
<evidence type="ECO:0000256" key="8">
    <source>
        <dbReference type="SAM" id="Phobius"/>
    </source>
</evidence>
<evidence type="ECO:0000256" key="4">
    <source>
        <dbReference type="ARBA" id="ARBA00022679"/>
    </source>
</evidence>
<evidence type="ECO:0000259" key="9">
    <source>
        <dbReference type="Pfam" id="PF13231"/>
    </source>
</evidence>
<dbReference type="PANTHER" id="PTHR33908">
    <property type="entry name" value="MANNOSYLTRANSFERASE YKCB-RELATED"/>
    <property type="match status" value="1"/>
</dbReference>
<feature type="transmembrane region" description="Helical" evidence="8">
    <location>
        <begin position="93"/>
        <end position="112"/>
    </location>
</feature>
<keyword evidence="3" id="KW-0328">Glycosyltransferase</keyword>
<evidence type="ECO:0000256" key="1">
    <source>
        <dbReference type="ARBA" id="ARBA00004651"/>
    </source>
</evidence>
<keyword evidence="4" id="KW-0808">Transferase</keyword>
<dbReference type="GO" id="GO:0005886">
    <property type="term" value="C:plasma membrane"/>
    <property type="evidence" value="ECO:0007669"/>
    <property type="project" value="UniProtKB-SubCell"/>
</dbReference>
<feature type="transmembrane region" description="Helical" evidence="8">
    <location>
        <begin position="44"/>
        <end position="66"/>
    </location>
</feature>
<feature type="transmembrane region" description="Helical" evidence="8">
    <location>
        <begin position="72"/>
        <end position="88"/>
    </location>
</feature>